<dbReference type="PANTHER" id="PTHR35290">
    <property type="entry name" value="PROTEIN CASPARIAN STRIP INTEGRITY FACTOR 1-RELATED"/>
    <property type="match status" value="1"/>
</dbReference>
<feature type="signal peptide" evidence="2">
    <location>
        <begin position="1"/>
        <end position="25"/>
    </location>
</feature>
<reference evidence="5 6" key="1">
    <citation type="journal article" date="2020" name="Nat. Food">
        <title>A phased Vanilla planifolia genome enables genetic improvement of flavour and production.</title>
        <authorList>
            <person name="Hasing T."/>
            <person name="Tang H."/>
            <person name="Brym M."/>
            <person name="Khazi F."/>
            <person name="Huang T."/>
            <person name="Chambers A.H."/>
        </authorList>
    </citation>
    <scope>NUCLEOTIDE SEQUENCE [LARGE SCALE GENOMIC DNA]</scope>
    <source>
        <tissue evidence="3">Leaf</tissue>
    </source>
</reference>
<evidence type="ECO:0000313" key="3">
    <source>
        <dbReference type="EMBL" id="KAG0449444.1"/>
    </source>
</evidence>
<keyword evidence="5" id="KW-1185">Reference proteome</keyword>
<evidence type="ECO:0000313" key="5">
    <source>
        <dbReference type="Proteomes" id="UP000636800"/>
    </source>
</evidence>
<dbReference type="Proteomes" id="UP000636800">
    <property type="component" value="Unassembled WGS sequence"/>
</dbReference>
<dbReference type="EMBL" id="JADCNM010000185">
    <property type="protein sequence ID" value="KAG0449444.1"/>
    <property type="molecule type" value="Genomic_DNA"/>
</dbReference>
<keyword evidence="2" id="KW-0732">Signal</keyword>
<name>A0A835PCB6_VANPL</name>
<organism evidence="3 6">
    <name type="scientific">Vanilla planifolia</name>
    <name type="common">Vanilla</name>
    <dbReference type="NCBI Taxonomy" id="51239"/>
    <lineage>
        <taxon>Eukaryota</taxon>
        <taxon>Viridiplantae</taxon>
        <taxon>Streptophyta</taxon>
        <taxon>Embryophyta</taxon>
        <taxon>Tracheophyta</taxon>
        <taxon>Spermatophyta</taxon>
        <taxon>Magnoliopsida</taxon>
        <taxon>Liliopsida</taxon>
        <taxon>Asparagales</taxon>
        <taxon>Orchidaceae</taxon>
        <taxon>Vanilloideae</taxon>
        <taxon>Vanilleae</taxon>
        <taxon>Vanilla</taxon>
    </lineage>
</organism>
<evidence type="ECO:0000313" key="4">
    <source>
        <dbReference type="EMBL" id="KAG0470491.1"/>
    </source>
</evidence>
<feature type="region of interest" description="Disordered" evidence="1">
    <location>
        <begin position="68"/>
        <end position="89"/>
    </location>
</feature>
<evidence type="ECO:0000256" key="2">
    <source>
        <dbReference type="SAM" id="SignalP"/>
    </source>
</evidence>
<dbReference type="OrthoDB" id="1936508at2759"/>
<evidence type="ECO:0000256" key="1">
    <source>
        <dbReference type="SAM" id="MobiDB-lite"/>
    </source>
</evidence>
<dbReference type="Proteomes" id="UP000639772">
    <property type="component" value="Unassembled WGS sequence"/>
</dbReference>
<feature type="chain" id="PRO_5036240275" evidence="2">
    <location>
        <begin position="26"/>
        <end position="89"/>
    </location>
</feature>
<sequence>MGKKTKYSFLLPVLILASLVTVSVAAGAENRKLISKSQAFLLQELSLRSLKEDDVYLRPHRILRIKTNDYGNYQPSPTLTKPPSKLIPN</sequence>
<accession>A0A835PCB6</accession>
<evidence type="ECO:0000313" key="6">
    <source>
        <dbReference type="Proteomes" id="UP000639772"/>
    </source>
</evidence>
<dbReference type="PANTHER" id="PTHR35290:SF2">
    <property type="entry name" value="PROTEIN CASPARIAN STRIP INTEGRITY FACTOR 1"/>
    <property type="match status" value="1"/>
</dbReference>
<proteinExistence type="predicted"/>
<comment type="caution">
    <text evidence="3">The sequence shown here is derived from an EMBL/GenBank/DDBJ whole genome shotgun (WGS) entry which is preliminary data.</text>
</comment>
<feature type="compositionally biased region" description="Polar residues" evidence="1">
    <location>
        <begin position="69"/>
        <end position="81"/>
    </location>
</feature>
<dbReference type="InterPro" id="IPR038974">
    <property type="entry name" value="CIF1/2"/>
</dbReference>
<gene>
    <name evidence="4" type="ORF">HPP92_017191</name>
    <name evidence="3" type="ORF">HPP92_027307</name>
</gene>
<dbReference type="EMBL" id="JADCNL010000008">
    <property type="protein sequence ID" value="KAG0470491.1"/>
    <property type="molecule type" value="Genomic_DNA"/>
</dbReference>
<dbReference type="AlphaFoldDB" id="A0A835PCB6"/>
<protein>
    <submittedName>
        <fullName evidence="3">Uncharacterized protein</fullName>
    </submittedName>
</protein>